<evidence type="ECO:0000256" key="2">
    <source>
        <dbReference type="ARBA" id="ARBA00004196"/>
    </source>
</evidence>
<reference evidence="6 7" key="1">
    <citation type="submission" date="2018-06" db="EMBL/GenBank/DDBJ databases">
        <authorList>
            <consortium name="Pathogen Informatics"/>
            <person name="Doyle S."/>
        </authorList>
    </citation>
    <scope>NUCLEOTIDE SEQUENCE [LARGE SCALE GENOMIC DNA]</scope>
    <source>
        <strain evidence="6 7">NCTC8261</strain>
    </source>
</reference>
<comment type="cofactor">
    <cofactor evidence="1">
        <name>[4Fe-4S] cluster</name>
        <dbReference type="ChEBI" id="CHEBI:49883"/>
    </cofactor>
</comment>
<dbReference type="AlphaFoldDB" id="A0A379X3Z5"/>
<dbReference type="EC" id="1.17.1.9" evidence="6"/>
<proteinExistence type="inferred from homology"/>
<dbReference type="GO" id="GO:0009055">
    <property type="term" value="F:electron transfer activity"/>
    <property type="evidence" value="ECO:0007669"/>
    <property type="project" value="TreeGrafter"/>
</dbReference>
<evidence type="ECO:0000256" key="4">
    <source>
        <dbReference type="ARBA" id="ARBA00022485"/>
    </source>
</evidence>
<evidence type="ECO:0000256" key="5">
    <source>
        <dbReference type="ARBA" id="ARBA00023002"/>
    </source>
</evidence>
<dbReference type="GO" id="GO:0030313">
    <property type="term" value="C:cell envelope"/>
    <property type="evidence" value="ECO:0007669"/>
    <property type="project" value="UniProtKB-SubCell"/>
</dbReference>
<organism evidence="6 7">
    <name type="scientific">Salmonella enterica I</name>
    <dbReference type="NCBI Taxonomy" id="59201"/>
    <lineage>
        <taxon>Bacteria</taxon>
        <taxon>Pseudomonadati</taxon>
        <taxon>Pseudomonadota</taxon>
        <taxon>Gammaproteobacteria</taxon>
        <taxon>Enterobacterales</taxon>
        <taxon>Enterobacteriaceae</taxon>
        <taxon>Salmonella</taxon>
    </lineage>
</organism>
<dbReference type="GO" id="GO:0009061">
    <property type="term" value="P:anaerobic respiration"/>
    <property type="evidence" value="ECO:0007669"/>
    <property type="project" value="TreeGrafter"/>
</dbReference>
<comment type="subcellular location">
    <subcellularLocation>
        <location evidence="2">Cell envelope</location>
    </subcellularLocation>
</comment>
<keyword evidence="5 6" id="KW-0560">Oxidoreductase</keyword>
<dbReference type="SUPFAM" id="SSF53706">
    <property type="entry name" value="Formate dehydrogenase/DMSO reductase, domains 1-3"/>
    <property type="match status" value="1"/>
</dbReference>
<keyword evidence="4" id="KW-0004">4Fe-4S</keyword>
<keyword evidence="4" id="KW-0411">Iron-sulfur</keyword>
<protein>
    <submittedName>
        <fullName evidence="6">Formate dehydrogenase-O, major subunit</fullName>
        <ecNumber evidence="6">1.17.1.9</ecNumber>
    </submittedName>
</protein>
<dbReference type="Proteomes" id="UP000254712">
    <property type="component" value="Unassembled WGS sequence"/>
</dbReference>
<dbReference type="GO" id="GO:0030151">
    <property type="term" value="F:molybdenum ion binding"/>
    <property type="evidence" value="ECO:0007669"/>
    <property type="project" value="TreeGrafter"/>
</dbReference>
<dbReference type="EMBL" id="UGXT01000002">
    <property type="protein sequence ID" value="SUH40754.1"/>
    <property type="molecule type" value="Genomic_DNA"/>
</dbReference>
<sequence>MESNDVDPAKIQTEVFRLPSTCFAEENGSIVNSGRWLQWHWKGADAPGIAMTDGEILAGIFLRLRKMYSEQGGANPETGAEYDLELHQTIRTRL</sequence>
<dbReference type="GO" id="GO:0051539">
    <property type="term" value="F:4 iron, 4 sulfur cluster binding"/>
    <property type="evidence" value="ECO:0007669"/>
    <property type="project" value="UniProtKB-KW"/>
</dbReference>
<evidence type="ECO:0000313" key="6">
    <source>
        <dbReference type="EMBL" id="SUH40754.1"/>
    </source>
</evidence>
<dbReference type="Gene3D" id="3.40.50.740">
    <property type="match status" value="1"/>
</dbReference>
<comment type="similarity">
    <text evidence="3">Belongs to the prokaryotic molybdopterin-containing oxidoreductase family.</text>
</comment>
<evidence type="ECO:0000256" key="3">
    <source>
        <dbReference type="ARBA" id="ARBA00010312"/>
    </source>
</evidence>
<keyword evidence="4" id="KW-0408">Iron</keyword>
<keyword evidence="4" id="KW-0479">Metal-binding</keyword>
<dbReference type="GO" id="GO:0008863">
    <property type="term" value="F:formate dehydrogenase (NAD+) activity"/>
    <property type="evidence" value="ECO:0007669"/>
    <property type="project" value="UniProtKB-EC"/>
</dbReference>
<evidence type="ECO:0000256" key="1">
    <source>
        <dbReference type="ARBA" id="ARBA00001966"/>
    </source>
</evidence>
<name>A0A379X3Z5_SALET</name>
<accession>A0A379X3Z5</accession>
<dbReference type="PANTHER" id="PTHR43598:SF1">
    <property type="entry name" value="FORMATE DEHYDROGENASE-O MAJOR SUBUNIT"/>
    <property type="match status" value="1"/>
</dbReference>
<gene>
    <name evidence="6" type="primary">fdoG1_2</name>
    <name evidence="6" type="ORF">NCTC8261_07165</name>
</gene>
<dbReference type="PANTHER" id="PTHR43598">
    <property type="entry name" value="TUNGSTEN-CONTAINING FORMYLMETHANOFURAN DEHYDROGENASE 2 SUBUNIT B"/>
    <property type="match status" value="1"/>
</dbReference>
<evidence type="ECO:0000313" key="7">
    <source>
        <dbReference type="Proteomes" id="UP000254712"/>
    </source>
</evidence>